<evidence type="ECO:0000313" key="1">
    <source>
        <dbReference type="WBParaSite" id="MCU_012365-RA"/>
    </source>
</evidence>
<reference evidence="1" key="1">
    <citation type="submission" date="2019-11" db="UniProtKB">
        <authorList>
            <consortium name="WormBaseParasite"/>
        </authorList>
    </citation>
    <scope>IDENTIFICATION</scope>
</reference>
<sequence length="122" mass="13697">MTRLLRKAHTHQHDKCCYGGEGVGIRQVLMHLWDSLANSTLKTESVGVNVRLEVTPWCIQTSKWSSESKLLTLFKPMFPWLSKATSTHDLGCNVDDVVNPSNEATFTTISMWIQSAKMQAST</sequence>
<protein>
    <submittedName>
        <fullName evidence="1">Smr domain-containing protein</fullName>
    </submittedName>
</protein>
<proteinExistence type="predicted"/>
<accession>A0A5K3FXE0</accession>
<dbReference type="AlphaFoldDB" id="A0A5K3FXE0"/>
<dbReference type="WBParaSite" id="MCU_012365-RA">
    <property type="protein sequence ID" value="MCU_012365-RA"/>
    <property type="gene ID" value="MCU_012365"/>
</dbReference>
<organism evidence="1">
    <name type="scientific">Mesocestoides corti</name>
    <name type="common">Flatworm</name>
    <dbReference type="NCBI Taxonomy" id="53468"/>
    <lineage>
        <taxon>Eukaryota</taxon>
        <taxon>Metazoa</taxon>
        <taxon>Spiralia</taxon>
        <taxon>Lophotrochozoa</taxon>
        <taxon>Platyhelminthes</taxon>
        <taxon>Cestoda</taxon>
        <taxon>Eucestoda</taxon>
        <taxon>Cyclophyllidea</taxon>
        <taxon>Mesocestoididae</taxon>
        <taxon>Mesocestoides</taxon>
    </lineage>
</organism>
<name>A0A5K3FXE0_MESCO</name>